<dbReference type="Pfam" id="PF00296">
    <property type="entry name" value="Bac_luciferase"/>
    <property type="match status" value="1"/>
</dbReference>
<dbReference type="InterPro" id="IPR050172">
    <property type="entry name" value="SsuD_RutA_monooxygenase"/>
</dbReference>
<evidence type="ECO:0000313" key="7">
    <source>
        <dbReference type="Proteomes" id="UP000503011"/>
    </source>
</evidence>
<dbReference type="Gene3D" id="3.20.20.30">
    <property type="entry name" value="Luciferase-like domain"/>
    <property type="match status" value="1"/>
</dbReference>
<dbReference type="PANTHER" id="PTHR42847">
    <property type="entry name" value="ALKANESULFONATE MONOOXYGENASE"/>
    <property type="match status" value="1"/>
</dbReference>
<evidence type="ECO:0000256" key="1">
    <source>
        <dbReference type="ARBA" id="ARBA00022630"/>
    </source>
</evidence>
<evidence type="ECO:0000256" key="4">
    <source>
        <dbReference type="ARBA" id="ARBA00023033"/>
    </source>
</evidence>
<dbReference type="AlphaFoldDB" id="A0A6F8YAS3"/>
<dbReference type="KEGG" id="psuu:Psuf_003640"/>
<keyword evidence="2" id="KW-0288">FMN</keyword>
<evidence type="ECO:0000313" key="6">
    <source>
        <dbReference type="EMBL" id="BCB83051.1"/>
    </source>
</evidence>
<reference evidence="6 7" key="1">
    <citation type="submission" date="2020-03" db="EMBL/GenBank/DDBJ databases">
        <title>Whole genome shotgun sequence of Phytohabitans suffuscus NBRC 105367.</title>
        <authorList>
            <person name="Komaki H."/>
            <person name="Tamura T."/>
        </authorList>
    </citation>
    <scope>NUCLEOTIDE SEQUENCE [LARGE SCALE GENOMIC DNA]</scope>
    <source>
        <strain evidence="6 7">NBRC 105367</strain>
    </source>
</reference>
<dbReference type="EMBL" id="AP022871">
    <property type="protein sequence ID" value="BCB83051.1"/>
    <property type="molecule type" value="Genomic_DNA"/>
</dbReference>
<evidence type="ECO:0000259" key="5">
    <source>
        <dbReference type="Pfam" id="PF00296"/>
    </source>
</evidence>
<evidence type="ECO:0000256" key="2">
    <source>
        <dbReference type="ARBA" id="ARBA00022643"/>
    </source>
</evidence>
<reference evidence="6 7" key="2">
    <citation type="submission" date="2020-03" db="EMBL/GenBank/DDBJ databases">
        <authorList>
            <person name="Ichikawa N."/>
            <person name="Kimura A."/>
            <person name="Kitahashi Y."/>
            <person name="Uohara A."/>
        </authorList>
    </citation>
    <scope>NUCLEOTIDE SEQUENCE [LARGE SCALE GENOMIC DNA]</scope>
    <source>
        <strain evidence="6 7">NBRC 105367</strain>
    </source>
</reference>
<proteinExistence type="predicted"/>
<dbReference type="SUPFAM" id="SSF51679">
    <property type="entry name" value="Bacterial luciferase-like"/>
    <property type="match status" value="1"/>
</dbReference>
<name>A0A6F8YAS3_9ACTN</name>
<dbReference type="GO" id="GO:0046306">
    <property type="term" value="P:alkanesulfonate catabolic process"/>
    <property type="evidence" value="ECO:0007669"/>
    <property type="project" value="TreeGrafter"/>
</dbReference>
<organism evidence="6 7">
    <name type="scientific">Phytohabitans suffuscus</name>
    <dbReference type="NCBI Taxonomy" id="624315"/>
    <lineage>
        <taxon>Bacteria</taxon>
        <taxon>Bacillati</taxon>
        <taxon>Actinomycetota</taxon>
        <taxon>Actinomycetes</taxon>
        <taxon>Micromonosporales</taxon>
        <taxon>Micromonosporaceae</taxon>
    </lineage>
</organism>
<sequence length="337" mass="37473">MSGVRFGLKLSIHGQHVGTRFADLLDLARHAEQAGFDGVFVIDHLLLPGSRLAGYTNADPDRPFFHDAWTSLAAIAAVTERVHIGPQVTPIGLRHPAFVAKWAMTVDHISNGRLLLQVGAGHQQIEYESFGFPYPKLRERVARLKEGVELIRALWTQTEPVSYRGEHYQLDAIPFWPKPVQERPEIWLGGASKWIRGLLPQIADGWTPATPQGGGLDPDFFRAALAEARAATDRPIHGGAMFYTVVDDDPATVEKGLSVLRRRDDWSSWPVEEFQRTGIALAGSPEDVVASIRRYVEAGVEYVTVGFVPIDDIDAAHRGIDLYRDRVFPAFRVREAV</sequence>
<feature type="domain" description="Luciferase-like" evidence="5">
    <location>
        <begin position="8"/>
        <end position="301"/>
    </location>
</feature>
<protein>
    <submittedName>
        <fullName evidence="6">Luciferase-like monooxygenase superfamily protein</fullName>
    </submittedName>
</protein>
<dbReference type="InterPro" id="IPR036661">
    <property type="entry name" value="Luciferase-like_sf"/>
</dbReference>
<evidence type="ECO:0000256" key="3">
    <source>
        <dbReference type="ARBA" id="ARBA00023002"/>
    </source>
</evidence>
<keyword evidence="3" id="KW-0560">Oxidoreductase</keyword>
<dbReference type="RefSeq" id="WP_173153088.1">
    <property type="nucleotide sequence ID" value="NZ_AP022871.1"/>
</dbReference>
<gene>
    <name evidence="6" type="ORF">Psuf_003640</name>
</gene>
<dbReference type="Proteomes" id="UP000503011">
    <property type="component" value="Chromosome"/>
</dbReference>
<keyword evidence="1" id="KW-0285">Flavoprotein</keyword>
<dbReference type="GO" id="GO:0008726">
    <property type="term" value="F:alkanesulfonate monooxygenase activity"/>
    <property type="evidence" value="ECO:0007669"/>
    <property type="project" value="TreeGrafter"/>
</dbReference>
<keyword evidence="7" id="KW-1185">Reference proteome</keyword>
<dbReference type="PANTHER" id="PTHR42847:SF4">
    <property type="entry name" value="ALKANESULFONATE MONOOXYGENASE-RELATED"/>
    <property type="match status" value="1"/>
</dbReference>
<accession>A0A6F8YAS3</accession>
<dbReference type="InterPro" id="IPR011251">
    <property type="entry name" value="Luciferase-like_dom"/>
</dbReference>
<keyword evidence="4 6" id="KW-0503">Monooxygenase</keyword>